<keyword evidence="1" id="KW-0805">Transcription regulation</keyword>
<comment type="caution">
    <text evidence="6">The sequence shown here is derived from an EMBL/GenBank/DDBJ whole genome shotgun (WGS) entry which is preliminary data.</text>
</comment>
<accession>A0A1H3Q2F2</accession>
<dbReference type="Proteomes" id="UP000199663">
    <property type="component" value="Unassembled WGS sequence"/>
</dbReference>
<dbReference type="SUPFAM" id="SSF46689">
    <property type="entry name" value="Homeodomain-like"/>
    <property type="match status" value="1"/>
</dbReference>
<dbReference type="InterPro" id="IPR036271">
    <property type="entry name" value="Tet_transcr_reg_TetR-rel_C_sf"/>
</dbReference>
<evidence type="ECO:0000256" key="2">
    <source>
        <dbReference type="ARBA" id="ARBA00023125"/>
    </source>
</evidence>
<keyword evidence="3" id="KW-0804">Transcription</keyword>
<organism evidence="6 7">
    <name type="scientific">Rhodonellum ikkaensis</name>
    <dbReference type="NCBI Taxonomy" id="336829"/>
    <lineage>
        <taxon>Bacteria</taxon>
        <taxon>Pseudomonadati</taxon>
        <taxon>Bacteroidota</taxon>
        <taxon>Cytophagia</taxon>
        <taxon>Cytophagales</taxon>
        <taxon>Cytophagaceae</taxon>
        <taxon>Rhodonellum</taxon>
    </lineage>
</organism>
<reference evidence="6 7" key="1">
    <citation type="submission" date="2016-10" db="EMBL/GenBank/DDBJ databases">
        <authorList>
            <person name="Varghese N."/>
            <person name="Submissions S."/>
        </authorList>
    </citation>
    <scope>NUCLEOTIDE SEQUENCE [LARGE SCALE GENOMIC DNA]</scope>
    <source>
        <strain evidence="6 7">DSM 17997</strain>
    </source>
</reference>
<dbReference type="PRINTS" id="PR00455">
    <property type="entry name" value="HTHTETR"/>
</dbReference>
<proteinExistence type="predicted"/>
<dbReference type="InterPro" id="IPR001647">
    <property type="entry name" value="HTH_TetR"/>
</dbReference>
<evidence type="ECO:0000256" key="1">
    <source>
        <dbReference type="ARBA" id="ARBA00023015"/>
    </source>
</evidence>
<dbReference type="SUPFAM" id="SSF48498">
    <property type="entry name" value="Tetracyclin repressor-like, C-terminal domain"/>
    <property type="match status" value="1"/>
</dbReference>
<feature type="domain" description="HTH tetR-type" evidence="5">
    <location>
        <begin position="5"/>
        <end position="65"/>
    </location>
</feature>
<evidence type="ECO:0000256" key="3">
    <source>
        <dbReference type="ARBA" id="ARBA00023163"/>
    </source>
</evidence>
<dbReference type="PANTHER" id="PTHR47506:SF3">
    <property type="entry name" value="HTH-TYPE TRANSCRIPTIONAL REGULATOR LMRA"/>
    <property type="match status" value="1"/>
</dbReference>
<dbReference type="PANTHER" id="PTHR47506">
    <property type="entry name" value="TRANSCRIPTIONAL REGULATORY PROTEIN"/>
    <property type="match status" value="1"/>
</dbReference>
<evidence type="ECO:0000313" key="7">
    <source>
        <dbReference type="Proteomes" id="UP000199663"/>
    </source>
</evidence>
<evidence type="ECO:0000313" key="6">
    <source>
        <dbReference type="EMBL" id="SDZ07684.1"/>
    </source>
</evidence>
<dbReference type="Gene3D" id="1.10.357.10">
    <property type="entry name" value="Tetracycline Repressor, domain 2"/>
    <property type="match status" value="1"/>
</dbReference>
<protein>
    <submittedName>
        <fullName evidence="6">Transcriptional regulator, TetR family</fullName>
    </submittedName>
</protein>
<keyword evidence="2 4" id="KW-0238">DNA-binding</keyword>
<dbReference type="Pfam" id="PF00440">
    <property type="entry name" value="TetR_N"/>
    <property type="match status" value="1"/>
</dbReference>
<dbReference type="EMBL" id="FNQC01000005">
    <property type="protein sequence ID" value="SDZ07684.1"/>
    <property type="molecule type" value="Genomic_DNA"/>
</dbReference>
<dbReference type="InterPro" id="IPR009057">
    <property type="entry name" value="Homeodomain-like_sf"/>
</dbReference>
<dbReference type="RefSeq" id="WP_019599606.1">
    <property type="nucleotide sequence ID" value="NZ_FNQC01000005.1"/>
</dbReference>
<keyword evidence="7" id="KW-1185">Reference proteome</keyword>
<name>A0A1H3Q2F2_9BACT</name>
<evidence type="ECO:0000259" key="5">
    <source>
        <dbReference type="PROSITE" id="PS50977"/>
    </source>
</evidence>
<sequence>MRKKIDIESKILDISYKLFLKQGYKNTTMDDIAQELAMSKKTLYKHFEGKMELLAAAFEQLKTRLTLKVETLVENRHIPFTVKLKSMLTVIANDLAPINHVLLQDLREHAPEIWKELQDYIRESAFLRFQKLIQEGIEKGFVSANVNKSLIVLVYASAIQNLIDPTFLAQFPKEIKENLNLNTADIFDQVINMIYQGILTEDARKELQGA</sequence>
<dbReference type="PROSITE" id="PS50977">
    <property type="entry name" value="HTH_TETR_2"/>
    <property type="match status" value="1"/>
</dbReference>
<evidence type="ECO:0000256" key="4">
    <source>
        <dbReference type="PROSITE-ProRule" id="PRU00335"/>
    </source>
</evidence>
<gene>
    <name evidence="6" type="ORF">SAMN05444412_105187</name>
</gene>
<feature type="DNA-binding region" description="H-T-H motif" evidence="4">
    <location>
        <begin position="28"/>
        <end position="47"/>
    </location>
</feature>
<dbReference type="Gene3D" id="1.10.10.60">
    <property type="entry name" value="Homeodomain-like"/>
    <property type="match status" value="1"/>
</dbReference>